<proteinExistence type="predicted"/>
<dbReference type="OrthoDB" id="65624at2"/>
<name>A0A1S2NTK7_9ACTN</name>
<evidence type="ECO:0000313" key="3">
    <source>
        <dbReference type="Proteomes" id="UP000179642"/>
    </source>
</evidence>
<dbReference type="InterPro" id="IPR029063">
    <property type="entry name" value="SAM-dependent_MTases_sf"/>
</dbReference>
<evidence type="ECO:0000313" key="2">
    <source>
        <dbReference type="EMBL" id="OIJ84711.1"/>
    </source>
</evidence>
<gene>
    <name evidence="2" type="ORF">BIV23_45050</name>
</gene>
<keyword evidence="3" id="KW-1185">Reference proteome</keyword>
<organism evidence="2 3">
    <name type="scientific">Streptomyces monashensis</name>
    <dbReference type="NCBI Taxonomy" id="1678012"/>
    <lineage>
        <taxon>Bacteria</taxon>
        <taxon>Bacillati</taxon>
        <taxon>Actinomycetota</taxon>
        <taxon>Actinomycetes</taxon>
        <taxon>Kitasatosporales</taxon>
        <taxon>Streptomycetaceae</taxon>
        <taxon>Streptomyces</taxon>
    </lineage>
</organism>
<sequence length="230" mass="24879">MRLMSAGSAKVAPSPVHHPLFARFYARCSVDAERRLGLAAVRERLLAGLSGRVIEIGAGNGLNFARYPAAVAEVVAVEPEPLLRRLALDAAQRAQVPVDVVPGAAEALPVKSEAYDAAVLSLVLCSVRDVARALAEVRRVLRPGGEVRFLEHGRGGGRMMTMTQRTLDRTVWPVLFGGCHVAREPVAELRGAGFELGPYRRLLLPEQGPKLPTSYGVLGVAWRPREPEPR</sequence>
<keyword evidence="2" id="KW-0489">Methyltransferase</keyword>
<dbReference type="InterPro" id="IPR052356">
    <property type="entry name" value="Thiol_S-MT"/>
</dbReference>
<dbReference type="CDD" id="cd02440">
    <property type="entry name" value="AdoMet_MTases"/>
    <property type="match status" value="1"/>
</dbReference>
<dbReference type="RefSeq" id="WP_071386770.1">
    <property type="nucleotide sequence ID" value="NZ_MLYO01000174.1"/>
</dbReference>
<dbReference type="Proteomes" id="UP000179642">
    <property type="component" value="Unassembled WGS sequence"/>
</dbReference>
<comment type="caution">
    <text evidence="2">The sequence shown here is derived from an EMBL/GenBank/DDBJ whole genome shotgun (WGS) entry which is preliminary data.</text>
</comment>
<dbReference type="Gene3D" id="3.40.50.150">
    <property type="entry name" value="Vaccinia Virus protein VP39"/>
    <property type="match status" value="1"/>
</dbReference>
<dbReference type="EMBL" id="MLYO01000174">
    <property type="protein sequence ID" value="OIJ84711.1"/>
    <property type="molecule type" value="Genomic_DNA"/>
</dbReference>
<dbReference type="InterPro" id="IPR013216">
    <property type="entry name" value="Methyltransf_11"/>
</dbReference>
<dbReference type="GO" id="GO:0032259">
    <property type="term" value="P:methylation"/>
    <property type="evidence" value="ECO:0007669"/>
    <property type="project" value="UniProtKB-KW"/>
</dbReference>
<keyword evidence="2" id="KW-0808">Transferase</keyword>
<feature type="domain" description="Methyltransferase type 11" evidence="1">
    <location>
        <begin position="55"/>
        <end position="147"/>
    </location>
</feature>
<accession>A0A1S2NTK7</accession>
<dbReference type="Pfam" id="PF08241">
    <property type="entry name" value="Methyltransf_11"/>
    <property type="match status" value="1"/>
</dbReference>
<dbReference type="SUPFAM" id="SSF53335">
    <property type="entry name" value="S-adenosyl-L-methionine-dependent methyltransferases"/>
    <property type="match status" value="1"/>
</dbReference>
<dbReference type="GO" id="GO:0008757">
    <property type="term" value="F:S-adenosylmethionine-dependent methyltransferase activity"/>
    <property type="evidence" value="ECO:0007669"/>
    <property type="project" value="InterPro"/>
</dbReference>
<reference evidence="2 3" key="1">
    <citation type="submission" date="2016-10" db="EMBL/GenBank/DDBJ databases">
        <title>Genome sequence of Streptomyces sp. MUSC 1.</title>
        <authorList>
            <person name="Lee L.-H."/>
            <person name="Ser H.-L."/>
            <person name="Law J.W.-F."/>
        </authorList>
    </citation>
    <scope>NUCLEOTIDE SEQUENCE [LARGE SCALE GENOMIC DNA]</scope>
    <source>
        <strain evidence="2 3">MUSC 1</strain>
    </source>
</reference>
<dbReference type="PANTHER" id="PTHR45036">
    <property type="entry name" value="METHYLTRANSFERASE LIKE 7B"/>
    <property type="match status" value="1"/>
</dbReference>
<dbReference type="AlphaFoldDB" id="A0A1S2NTK7"/>
<protein>
    <submittedName>
        <fullName evidence="2">Methyltransferase type 11</fullName>
    </submittedName>
</protein>
<dbReference type="PANTHER" id="PTHR45036:SF1">
    <property type="entry name" value="METHYLTRANSFERASE LIKE 7A"/>
    <property type="match status" value="1"/>
</dbReference>
<evidence type="ECO:0000259" key="1">
    <source>
        <dbReference type="Pfam" id="PF08241"/>
    </source>
</evidence>